<evidence type="ECO:0000256" key="1">
    <source>
        <dbReference type="ARBA" id="ARBA00004240"/>
    </source>
</evidence>
<dbReference type="Gene3D" id="3.40.50.2000">
    <property type="entry name" value="Glycogen Phosphorylase B"/>
    <property type="match status" value="1"/>
</dbReference>
<evidence type="ECO:0000259" key="8">
    <source>
        <dbReference type="Pfam" id="PF04101"/>
    </source>
</evidence>
<evidence type="ECO:0000256" key="3">
    <source>
        <dbReference type="ARBA" id="ARBA00012614"/>
    </source>
</evidence>
<sequence>MQYGSGQIDELENKETSNFIKDGINIEYFRYKPNIDEEMKNADLIIGHAGAGTCLESLKLGKPLIVVINEKLMNNHQFELAEKLAELGHVLYSTPSTLNQILQSDKMFHLKPFNNSERGDFAVFLDGKLGLNVA</sequence>
<dbReference type="WBParaSite" id="ACRNAN_scaffold15299.g16233.t1">
    <property type="protein sequence ID" value="ACRNAN_scaffold15299.g16233.t1"/>
    <property type="gene ID" value="ACRNAN_scaffold15299.g16233"/>
</dbReference>
<protein>
    <recommendedName>
        <fullName evidence="4">UDP-N-acetylglucosamine transferase subunit ALG13</fullName>
        <ecNumber evidence="3">2.4.1.141</ecNumber>
    </recommendedName>
</protein>
<dbReference type="EC" id="2.4.1.141" evidence="3"/>
<dbReference type="PANTHER" id="PTHR12867">
    <property type="entry name" value="GLYCOSYL TRANSFERASE-RELATED"/>
    <property type="match status" value="1"/>
</dbReference>
<dbReference type="GO" id="GO:0006488">
    <property type="term" value="P:dolichol-linked oligosaccharide biosynthetic process"/>
    <property type="evidence" value="ECO:0007669"/>
    <property type="project" value="InterPro"/>
</dbReference>
<evidence type="ECO:0000256" key="6">
    <source>
        <dbReference type="ARBA" id="ARBA00022679"/>
    </source>
</evidence>
<evidence type="ECO:0000256" key="7">
    <source>
        <dbReference type="ARBA" id="ARBA00022824"/>
    </source>
</evidence>
<dbReference type="InterPro" id="IPR039042">
    <property type="entry name" value="Alg13-like"/>
</dbReference>
<evidence type="ECO:0000256" key="2">
    <source>
        <dbReference type="ARBA" id="ARBA00006962"/>
    </source>
</evidence>
<dbReference type="PANTHER" id="PTHR12867:SF6">
    <property type="entry name" value="N-ACETYLGLUCOSAMINYLDIPHOSPHODOLICHOL N-ACETYLGLUCOSAMINYLTRANSFERASE"/>
    <property type="match status" value="1"/>
</dbReference>
<dbReference type="AlphaFoldDB" id="A0A914DLE5"/>
<evidence type="ECO:0000313" key="9">
    <source>
        <dbReference type="Proteomes" id="UP000887540"/>
    </source>
</evidence>
<dbReference type="SUPFAM" id="SSF53756">
    <property type="entry name" value="UDP-Glycosyltransferase/glycogen phosphorylase"/>
    <property type="match status" value="1"/>
</dbReference>
<name>A0A914DLE5_9BILA</name>
<evidence type="ECO:0000256" key="4">
    <source>
        <dbReference type="ARBA" id="ARBA00017468"/>
    </source>
</evidence>
<evidence type="ECO:0000313" key="11">
    <source>
        <dbReference type="WBParaSite" id="ACRNAN_scaffold2872.g32946.t1"/>
    </source>
</evidence>
<dbReference type="GO" id="GO:0005783">
    <property type="term" value="C:endoplasmic reticulum"/>
    <property type="evidence" value="ECO:0007669"/>
    <property type="project" value="UniProtKB-SubCell"/>
</dbReference>
<organism evidence="9 11">
    <name type="scientific">Acrobeloides nanus</name>
    <dbReference type="NCBI Taxonomy" id="290746"/>
    <lineage>
        <taxon>Eukaryota</taxon>
        <taxon>Metazoa</taxon>
        <taxon>Ecdysozoa</taxon>
        <taxon>Nematoda</taxon>
        <taxon>Chromadorea</taxon>
        <taxon>Rhabditida</taxon>
        <taxon>Tylenchina</taxon>
        <taxon>Cephalobomorpha</taxon>
        <taxon>Cephaloboidea</taxon>
        <taxon>Cephalobidae</taxon>
        <taxon>Acrobeloides</taxon>
    </lineage>
</organism>
<dbReference type="WBParaSite" id="ACRNAN_scaffold2872.g32946.t1">
    <property type="protein sequence ID" value="ACRNAN_scaffold2872.g32946.t1"/>
    <property type="gene ID" value="ACRNAN_scaffold2872.g32946"/>
</dbReference>
<keyword evidence="5" id="KW-0328">Glycosyltransferase</keyword>
<feature type="domain" description="Glycosyl transferase family 28 C-terminal" evidence="8">
    <location>
        <begin position="2"/>
        <end position="118"/>
    </location>
</feature>
<proteinExistence type="inferred from homology"/>
<dbReference type="GO" id="GO:0004577">
    <property type="term" value="F:N-acetylglucosaminyldiphosphodolichol N-acetylglucosaminyltransferase activity"/>
    <property type="evidence" value="ECO:0007669"/>
    <property type="project" value="UniProtKB-EC"/>
</dbReference>
<dbReference type="Proteomes" id="UP000887540">
    <property type="component" value="Unplaced"/>
</dbReference>
<dbReference type="InterPro" id="IPR007235">
    <property type="entry name" value="Glyco_trans_28_C"/>
</dbReference>
<keyword evidence="7" id="KW-0256">Endoplasmic reticulum</keyword>
<evidence type="ECO:0000313" key="10">
    <source>
        <dbReference type="WBParaSite" id="ACRNAN_scaffold15299.g16233.t1"/>
    </source>
</evidence>
<dbReference type="Pfam" id="PF04101">
    <property type="entry name" value="Glyco_tran_28_C"/>
    <property type="match status" value="1"/>
</dbReference>
<accession>A0A914DLE5</accession>
<keyword evidence="6" id="KW-0808">Transferase</keyword>
<reference evidence="10 11" key="1">
    <citation type="submission" date="2022-11" db="UniProtKB">
        <authorList>
            <consortium name="WormBaseParasite"/>
        </authorList>
    </citation>
    <scope>IDENTIFICATION</scope>
</reference>
<comment type="subcellular location">
    <subcellularLocation>
        <location evidence="1">Endoplasmic reticulum</location>
    </subcellularLocation>
</comment>
<evidence type="ECO:0000256" key="5">
    <source>
        <dbReference type="ARBA" id="ARBA00022676"/>
    </source>
</evidence>
<keyword evidence="9" id="KW-1185">Reference proteome</keyword>
<comment type="similarity">
    <text evidence="2">Belongs to the glycosyltransferase 28 family.</text>
</comment>